<dbReference type="PROSITE" id="PS51109">
    <property type="entry name" value="G5"/>
    <property type="match status" value="1"/>
</dbReference>
<dbReference type="PROSITE" id="PS51782">
    <property type="entry name" value="LYSM"/>
    <property type="match status" value="1"/>
</dbReference>
<keyword evidence="1" id="KW-0732">Signal</keyword>
<dbReference type="RefSeq" id="WP_276620137.1">
    <property type="nucleotide sequence ID" value="NZ_DHSN01000054.1"/>
</dbReference>
<dbReference type="InterPro" id="IPR016047">
    <property type="entry name" value="M23ase_b-sheet_dom"/>
</dbReference>
<evidence type="ECO:0000313" key="5">
    <source>
        <dbReference type="Proteomes" id="UP000263273"/>
    </source>
</evidence>
<dbReference type="InterPro" id="IPR050570">
    <property type="entry name" value="Cell_wall_metabolism_enzyme"/>
</dbReference>
<evidence type="ECO:0000313" key="4">
    <source>
        <dbReference type="EMBL" id="HBK53596.1"/>
    </source>
</evidence>
<proteinExistence type="predicted"/>
<evidence type="ECO:0008006" key="6">
    <source>
        <dbReference type="Google" id="ProtNLM"/>
    </source>
</evidence>
<organism evidence="4 5">
    <name type="scientific">Syntrophomonas wolfei</name>
    <dbReference type="NCBI Taxonomy" id="863"/>
    <lineage>
        <taxon>Bacteria</taxon>
        <taxon>Bacillati</taxon>
        <taxon>Bacillota</taxon>
        <taxon>Clostridia</taxon>
        <taxon>Eubacteriales</taxon>
        <taxon>Syntrophomonadaceae</taxon>
        <taxon>Syntrophomonas</taxon>
    </lineage>
</organism>
<dbReference type="STRING" id="378794.GCA_001570625_00437"/>
<dbReference type="Proteomes" id="UP000263273">
    <property type="component" value="Unassembled WGS sequence"/>
</dbReference>
<accession>A0A354YY02</accession>
<dbReference type="Gene3D" id="3.10.350.10">
    <property type="entry name" value="LysM domain"/>
    <property type="match status" value="1"/>
</dbReference>
<dbReference type="EMBL" id="DNZF01000147">
    <property type="protein sequence ID" value="HBK53596.1"/>
    <property type="molecule type" value="Genomic_DNA"/>
</dbReference>
<sequence length="446" mass="49652">MLNLLQQHRRYTPLGLILCGLIFLFVMSSLGVQMPAYSVFIDQQEKFQTDDPEAVNLALQRIIAQERKRCQQDIDLVNQVEIEKVFAKRENIIPAEEVEKELRKNLQFESLATSIVVDGKAVASVKNRELAEKILNNLKREYSWLDEGEELLEVTFAEKVELRDTKVPSQEIIEPPQAYQLIKIGTNNPEKYLVKEGDSLWLIARRNDMYVNDIVVANNLNSDKLSLGQELLLVKSKPYITVMTQVKGERVEAIPFQTKVVVDTSAGTSVRVKQEGKNGEKQVVYQATKLNGVLQEKDVKNEKILREAVDKIIVKGNRVVQVASRSGSGNLEWPTYGPINQYYKGRGHTGLDIGARSGTSIRAADAGYVASACYQGNYGKFIVINHNNGLVTRYAHCSSIAVSEGQSVSRGEVIGTVGSTGRSSGPHLHFEVLSGGSFQNPLNYLP</sequence>
<feature type="domain" description="LysM" evidence="3">
    <location>
        <begin position="190"/>
        <end position="233"/>
    </location>
</feature>
<dbReference type="SUPFAM" id="SSF51261">
    <property type="entry name" value="Duplicated hybrid motif"/>
    <property type="match status" value="1"/>
</dbReference>
<name>A0A354YY02_9FIRM</name>
<dbReference type="Pfam" id="PF01551">
    <property type="entry name" value="Peptidase_M23"/>
    <property type="match status" value="1"/>
</dbReference>
<dbReference type="PANTHER" id="PTHR21666">
    <property type="entry name" value="PEPTIDASE-RELATED"/>
    <property type="match status" value="1"/>
</dbReference>
<protein>
    <recommendedName>
        <fullName evidence="6">Peptidase M23B</fullName>
    </recommendedName>
</protein>
<evidence type="ECO:0000259" key="3">
    <source>
        <dbReference type="PROSITE" id="PS51782"/>
    </source>
</evidence>
<dbReference type="InterPro" id="IPR036779">
    <property type="entry name" value="LysM_dom_sf"/>
</dbReference>
<dbReference type="Gene3D" id="2.20.230.10">
    <property type="entry name" value="Resuscitation-promoting factor rpfb"/>
    <property type="match status" value="1"/>
</dbReference>
<dbReference type="Gene3D" id="2.70.70.10">
    <property type="entry name" value="Glucose Permease (Domain IIA)"/>
    <property type="match status" value="1"/>
</dbReference>
<gene>
    <name evidence="4" type="ORF">DDZ44_06650</name>
</gene>
<dbReference type="InterPro" id="IPR011055">
    <property type="entry name" value="Dup_hybrid_motif"/>
</dbReference>
<dbReference type="CDD" id="cd00118">
    <property type="entry name" value="LysM"/>
    <property type="match status" value="1"/>
</dbReference>
<dbReference type="GO" id="GO:0004222">
    <property type="term" value="F:metalloendopeptidase activity"/>
    <property type="evidence" value="ECO:0007669"/>
    <property type="project" value="TreeGrafter"/>
</dbReference>
<dbReference type="InterPro" id="IPR011098">
    <property type="entry name" value="G5_dom"/>
</dbReference>
<comment type="caution">
    <text evidence="4">The sequence shown here is derived from an EMBL/GenBank/DDBJ whole genome shotgun (WGS) entry which is preliminary data.</text>
</comment>
<dbReference type="PANTHER" id="PTHR21666:SF270">
    <property type="entry name" value="MUREIN HYDROLASE ACTIVATOR ENVC"/>
    <property type="match status" value="1"/>
</dbReference>
<dbReference type="AlphaFoldDB" id="A0A354YY02"/>
<dbReference type="InterPro" id="IPR018392">
    <property type="entry name" value="LysM"/>
</dbReference>
<reference evidence="4 5" key="1">
    <citation type="journal article" date="2018" name="Nat. Biotechnol.">
        <title>A standardized bacterial taxonomy based on genome phylogeny substantially revises the tree of life.</title>
        <authorList>
            <person name="Parks D.H."/>
            <person name="Chuvochina M."/>
            <person name="Waite D.W."/>
            <person name="Rinke C."/>
            <person name="Skarshewski A."/>
            <person name="Chaumeil P.A."/>
            <person name="Hugenholtz P."/>
        </authorList>
    </citation>
    <scope>NUCLEOTIDE SEQUENCE [LARGE SCALE GENOMIC DNA]</scope>
    <source>
        <strain evidence="4">UBA10948</strain>
    </source>
</reference>
<evidence type="ECO:0000259" key="2">
    <source>
        <dbReference type="PROSITE" id="PS51109"/>
    </source>
</evidence>
<dbReference type="CDD" id="cd12797">
    <property type="entry name" value="M23_peptidase"/>
    <property type="match status" value="1"/>
</dbReference>
<dbReference type="Pfam" id="PF01476">
    <property type="entry name" value="LysM"/>
    <property type="match status" value="1"/>
</dbReference>
<dbReference type="Pfam" id="PF07501">
    <property type="entry name" value="G5"/>
    <property type="match status" value="1"/>
</dbReference>
<evidence type="ECO:0000256" key="1">
    <source>
        <dbReference type="ARBA" id="ARBA00022729"/>
    </source>
</evidence>
<dbReference type="SMART" id="SM00257">
    <property type="entry name" value="LysM"/>
    <property type="match status" value="1"/>
</dbReference>
<feature type="domain" description="G5" evidence="2">
    <location>
        <begin position="240"/>
        <end position="319"/>
    </location>
</feature>
<dbReference type="SMART" id="SM01208">
    <property type="entry name" value="G5"/>
    <property type="match status" value="1"/>
</dbReference>